<feature type="domain" description="HTH marR-type" evidence="4">
    <location>
        <begin position="4"/>
        <end position="140"/>
    </location>
</feature>
<dbReference type="SMART" id="SM00347">
    <property type="entry name" value="HTH_MARR"/>
    <property type="match status" value="1"/>
</dbReference>
<accession>A0A9Q3SZ04</accession>
<evidence type="ECO:0000313" key="5">
    <source>
        <dbReference type="EMBL" id="MBZ5962691.1"/>
    </source>
</evidence>
<reference evidence="5" key="1">
    <citation type="submission" date="2021-05" db="EMBL/GenBank/DDBJ databases">
        <title>Pangenome of Leuconostoc gelidum warrants species status for Leuconostoc gelidum subsp. gasicomitatum.</title>
        <authorList>
            <person name="Johansson P."/>
            <person name="Sade E."/>
            <person name="Hultman J."/>
            <person name="Auvinen P."/>
            <person name="Bjorkroth J."/>
        </authorList>
    </citation>
    <scope>NUCLEOTIDE SEQUENCE</scope>
    <source>
        <strain evidence="5">A.21.4</strain>
    </source>
</reference>
<organism evidence="5 6">
    <name type="scientific">Leuconostoc gasicomitatum</name>
    <dbReference type="NCBI Taxonomy" id="115778"/>
    <lineage>
        <taxon>Bacteria</taxon>
        <taxon>Bacillati</taxon>
        <taxon>Bacillota</taxon>
        <taxon>Bacilli</taxon>
        <taxon>Lactobacillales</taxon>
        <taxon>Lactobacillaceae</taxon>
        <taxon>Leuconostoc</taxon>
        <taxon>Leuconostoc gelidum group</taxon>
    </lineage>
</organism>
<gene>
    <name evidence="5" type="ORF">KIJ12_05965</name>
</gene>
<dbReference type="Proteomes" id="UP000752647">
    <property type="component" value="Unassembled WGS sequence"/>
</dbReference>
<dbReference type="PANTHER" id="PTHR35790">
    <property type="entry name" value="HTH-TYPE TRANSCRIPTIONAL REGULATOR PCHR"/>
    <property type="match status" value="1"/>
</dbReference>
<comment type="caution">
    <text evidence="5">The sequence shown here is derived from an EMBL/GenBank/DDBJ whole genome shotgun (WGS) entry which is preliminary data.</text>
</comment>
<dbReference type="CDD" id="cd00090">
    <property type="entry name" value="HTH_ARSR"/>
    <property type="match status" value="1"/>
</dbReference>
<keyword evidence="1" id="KW-0805">Transcription regulation</keyword>
<dbReference type="InterPro" id="IPR000835">
    <property type="entry name" value="HTH_MarR-typ"/>
</dbReference>
<keyword evidence="3" id="KW-0804">Transcription</keyword>
<dbReference type="GO" id="GO:0003677">
    <property type="term" value="F:DNA binding"/>
    <property type="evidence" value="ECO:0007669"/>
    <property type="project" value="UniProtKB-KW"/>
</dbReference>
<dbReference type="RefSeq" id="WP_010384013.1">
    <property type="nucleotide sequence ID" value="NZ_BPKT01000002.1"/>
</dbReference>
<dbReference type="EMBL" id="JAHBFI010000014">
    <property type="protein sequence ID" value="MBZ5962691.1"/>
    <property type="molecule type" value="Genomic_DNA"/>
</dbReference>
<dbReference type="GO" id="GO:0003700">
    <property type="term" value="F:DNA-binding transcription factor activity"/>
    <property type="evidence" value="ECO:0007669"/>
    <property type="project" value="InterPro"/>
</dbReference>
<dbReference type="InterPro" id="IPR036390">
    <property type="entry name" value="WH_DNA-bd_sf"/>
</dbReference>
<dbReference type="InterPro" id="IPR036388">
    <property type="entry name" value="WH-like_DNA-bd_sf"/>
</dbReference>
<evidence type="ECO:0000256" key="1">
    <source>
        <dbReference type="ARBA" id="ARBA00023015"/>
    </source>
</evidence>
<dbReference type="PROSITE" id="PS50995">
    <property type="entry name" value="HTH_MARR_2"/>
    <property type="match status" value="1"/>
</dbReference>
<name>A0A9Q3SZ04_9LACO</name>
<dbReference type="InterPro" id="IPR011991">
    <property type="entry name" value="ArsR-like_HTH"/>
</dbReference>
<dbReference type="GeneID" id="34300240"/>
<protein>
    <submittedName>
        <fullName evidence="5">Winged helix DNA-binding protein</fullName>
    </submittedName>
</protein>
<dbReference type="OMA" id="INATQAH"/>
<dbReference type="Gene3D" id="1.10.10.10">
    <property type="entry name" value="Winged helix-like DNA-binding domain superfamily/Winged helix DNA-binding domain"/>
    <property type="match status" value="1"/>
</dbReference>
<dbReference type="Pfam" id="PF01047">
    <property type="entry name" value="MarR"/>
    <property type="match status" value="1"/>
</dbReference>
<proteinExistence type="predicted"/>
<sequence>MSESDNIIQELNTFVQTYAANSEVIRTATTQQINATQAHLLMLLQSQSATNTVLADTMKLTKPAITKAIKNLTTHGYVTSSKDATDKRSIHYSLTPEGVKLALQHEQLHQNLHHDISATVSDFTSEQQATIMTFLKHINHLKDNHS</sequence>
<dbReference type="InterPro" id="IPR052067">
    <property type="entry name" value="Metal_resp_HTH_trans_reg"/>
</dbReference>
<evidence type="ECO:0000259" key="4">
    <source>
        <dbReference type="PROSITE" id="PS50995"/>
    </source>
</evidence>
<dbReference type="AlphaFoldDB" id="A0A9Q3SZ04"/>
<dbReference type="PANTHER" id="PTHR35790:SF4">
    <property type="entry name" value="HTH-TYPE TRANSCRIPTIONAL REGULATOR PCHR"/>
    <property type="match status" value="1"/>
</dbReference>
<evidence type="ECO:0000256" key="2">
    <source>
        <dbReference type="ARBA" id="ARBA00023125"/>
    </source>
</evidence>
<keyword evidence="2 5" id="KW-0238">DNA-binding</keyword>
<evidence type="ECO:0000256" key="3">
    <source>
        <dbReference type="ARBA" id="ARBA00023163"/>
    </source>
</evidence>
<evidence type="ECO:0000313" key="6">
    <source>
        <dbReference type="Proteomes" id="UP000752647"/>
    </source>
</evidence>
<dbReference type="SUPFAM" id="SSF46785">
    <property type="entry name" value="Winged helix' DNA-binding domain"/>
    <property type="match status" value="1"/>
</dbReference>